<dbReference type="PANTHER" id="PTHR42901">
    <property type="entry name" value="ALCOHOL DEHYDROGENASE"/>
    <property type="match status" value="1"/>
</dbReference>
<dbReference type="PANTHER" id="PTHR42901:SF1">
    <property type="entry name" value="ALCOHOL DEHYDROGENASE"/>
    <property type="match status" value="1"/>
</dbReference>
<dbReference type="EMBL" id="CAMXCH010000001">
    <property type="protein sequence ID" value="CAI3930680.1"/>
    <property type="molecule type" value="Genomic_DNA"/>
</dbReference>
<proteinExistence type="inferred from homology"/>
<dbReference type="RefSeq" id="WP_282023350.1">
    <property type="nucleotide sequence ID" value="NZ_CAMXCH010000001.1"/>
</dbReference>
<accession>A0ABM9HKZ3</accession>
<dbReference type="InterPro" id="IPR036291">
    <property type="entry name" value="NAD(P)-bd_dom_sf"/>
</dbReference>
<dbReference type="Gene3D" id="3.40.50.720">
    <property type="entry name" value="NAD(P)-binding Rossmann-like Domain"/>
    <property type="match status" value="1"/>
</dbReference>
<protein>
    <submittedName>
        <fullName evidence="3">NADP-dependent 3-hydroxy acid dehydrogenase YdfG (YdfG) (PDB:3P19)</fullName>
    </submittedName>
</protein>
<dbReference type="Proteomes" id="UP001154272">
    <property type="component" value="Unassembled WGS sequence"/>
</dbReference>
<dbReference type="InterPro" id="IPR002347">
    <property type="entry name" value="SDR_fam"/>
</dbReference>
<evidence type="ECO:0000256" key="2">
    <source>
        <dbReference type="ARBA" id="ARBA00023002"/>
    </source>
</evidence>
<evidence type="ECO:0000256" key="1">
    <source>
        <dbReference type="ARBA" id="ARBA00006484"/>
    </source>
</evidence>
<organism evidence="3 4">
    <name type="scientific">Commensalibacter papalotli</name>
    <name type="common">ex Botero et al. 2024</name>
    <dbReference type="NCBI Taxonomy" id="2972766"/>
    <lineage>
        <taxon>Bacteria</taxon>
        <taxon>Pseudomonadati</taxon>
        <taxon>Pseudomonadota</taxon>
        <taxon>Alphaproteobacteria</taxon>
        <taxon>Acetobacterales</taxon>
        <taxon>Acetobacteraceae</taxon>
    </lineage>
</organism>
<name>A0ABM9HKZ3_9PROT</name>
<evidence type="ECO:0000313" key="3">
    <source>
        <dbReference type="EMBL" id="CAI3930680.1"/>
    </source>
</evidence>
<comment type="similarity">
    <text evidence="1">Belongs to the short-chain dehydrogenases/reductases (SDR) family.</text>
</comment>
<gene>
    <name evidence="3" type="ORF">R83534S58_LOCUS515</name>
</gene>
<keyword evidence="4" id="KW-1185">Reference proteome</keyword>
<keyword evidence="2" id="KW-0560">Oxidoreductase</keyword>
<dbReference type="Pfam" id="PF00106">
    <property type="entry name" value="adh_short"/>
    <property type="match status" value="1"/>
</dbReference>
<evidence type="ECO:0000313" key="4">
    <source>
        <dbReference type="Proteomes" id="UP001154272"/>
    </source>
</evidence>
<sequence length="225" mass="24719">MPLPLKGKVAFITGASRGIGQACAIALAQAGAHCILSARTQGGLMQTDDIIQSYGGNATLLPLDLSSYNPSQQIDLIGPSIASEFNRLDIFIHAAFQYVPLTPVTHITDSTWDKNIQANLSSSWRFIRTLSPLLYATANANAVFFQPMASIQPFWSPVTSIQSALGAMLQSWQQEIMQLYSLQIHYLSLPPTNTLLRQSFFPAENKHKLNTPEQTAKEILAKIFL</sequence>
<comment type="caution">
    <text evidence="3">The sequence shown here is derived from an EMBL/GenBank/DDBJ whole genome shotgun (WGS) entry which is preliminary data.</text>
</comment>
<dbReference type="SUPFAM" id="SSF51735">
    <property type="entry name" value="NAD(P)-binding Rossmann-fold domains"/>
    <property type="match status" value="1"/>
</dbReference>
<reference evidence="3" key="1">
    <citation type="submission" date="2022-10" db="EMBL/GenBank/DDBJ databases">
        <authorList>
            <person name="Botero Cardona J."/>
        </authorList>
    </citation>
    <scope>NUCLEOTIDE SEQUENCE</scope>
    <source>
        <strain evidence="3">R-83534</strain>
    </source>
</reference>